<dbReference type="EMBL" id="FOFA01000007">
    <property type="protein sequence ID" value="SEQ98867.1"/>
    <property type="molecule type" value="Genomic_DNA"/>
</dbReference>
<name>A0A1H9KIX4_9ACTN</name>
<keyword evidence="6" id="KW-0460">Magnesium</keyword>
<comment type="similarity">
    <text evidence="1">Belongs to the glycosyltransferase group 1 family. MshA subfamily.</text>
</comment>
<evidence type="ECO:0000256" key="2">
    <source>
        <dbReference type="ARBA" id="ARBA00011884"/>
    </source>
</evidence>
<evidence type="ECO:0000313" key="11">
    <source>
        <dbReference type="EMBL" id="SEQ98867.1"/>
    </source>
</evidence>
<keyword evidence="4 11" id="KW-0808">Transferase</keyword>
<dbReference type="GO" id="GO:0046872">
    <property type="term" value="F:metal ion binding"/>
    <property type="evidence" value="ECO:0007669"/>
    <property type="project" value="UniProtKB-KW"/>
</dbReference>
<dbReference type="EC" id="2.4.1.250" evidence="2 8"/>
<dbReference type="PANTHER" id="PTHR45947:SF3">
    <property type="entry name" value="SULFOQUINOVOSYL TRANSFERASE SQD2"/>
    <property type="match status" value="1"/>
</dbReference>
<organism evidence="11 12">
    <name type="scientific">Microlunatus flavus</name>
    <dbReference type="NCBI Taxonomy" id="1036181"/>
    <lineage>
        <taxon>Bacteria</taxon>
        <taxon>Bacillati</taxon>
        <taxon>Actinomycetota</taxon>
        <taxon>Actinomycetes</taxon>
        <taxon>Propionibacteriales</taxon>
        <taxon>Propionibacteriaceae</taxon>
        <taxon>Microlunatus</taxon>
    </lineage>
</organism>
<dbReference type="AlphaFoldDB" id="A0A1H9KIX4"/>
<proteinExistence type="inferred from homology"/>
<evidence type="ECO:0000256" key="7">
    <source>
        <dbReference type="ARBA" id="ARBA00048131"/>
    </source>
</evidence>
<evidence type="ECO:0000259" key="10">
    <source>
        <dbReference type="Pfam" id="PF13579"/>
    </source>
</evidence>
<evidence type="ECO:0000256" key="1">
    <source>
        <dbReference type="ARBA" id="ARBA00008449"/>
    </source>
</evidence>
<dbReference type="RefSeq" id="WP_232506452.1">
    <property type="nucleotide sequence ID" value="NZ_FOFA01000007.1"/>
</dbReference>
<dbReference type="InterPro" id="IPR017814">
    <property type="entry name" value="Mycothiol_biosynthesis_MshA"/>
</dbReference>
<evidence type="ECO:0000256" key="4">
    <source>
        <dbReference type="ARBA" id="ARBA00022679"/>
    </source>
</evidence>
<dbReference type="InterPro" id="IPR050194">
    <property type="entry name" value="Glycosyltransferase_grp1"/>
</dbReference>
<evidence type="ECO:0000256" key="5">
    <source>
        <dbReference type="ARBA" id="ARBA00022723"/>
    </source>
</evidence>
<dbReference type="InterPro" id="IPR001296">
    <property type="entry name" value="Glyco_trans_1"/>
</dbReference>
<evidence type="ECO:0000256" key="3">
    <source>
        <dbReference type="ARBA" id="ARBA00022676"/>
    </source>
</evidence>
<feature type="domain" description="Glycosyltransferase subfamily 4-like N-terminal" evidence="10">
    <location>
        <begin position="30"/>
        <end position="200"/>
    </location>
</feature>
<dbReference type="GO" id="GO:0010125">
    <property type="term" value="P:mycothiol biosynthetic process"/>
    <property type="evidence" value="ECO:0007669"/>
    <property type="project" value="UniProtKB-UniRule"/>
</dbReference>
<keyword evidence="5" id="KW-0479">Metal-binding</keyword>
<dbReference type="Pfam" id="PF00534">
    <property type="entry name" value="Glycos_transf_1"/>
    <property type="match status" value="1"/>
</dbReference>
<sequence length="428" mass="45798">MDVSVDYPRRVAMVSLHTSPLAVPGVGDAGGLNVYVSEVARRLSERGLHVDVFTRDDGSAPSEVVELGDNLRILHVPAGPRAPVAKEDLPDLVPEFSDALESVASAYDLVHSHYWLSGMVGLMLRRSHGLPLVHTMHTMAKVKNGSRPKGGVTEPDLRALGESQVVSGAEVLTANTEDEAADLVRAYGARPGQIAVVPPGVDLHTFHPCDQQQSRDLLGVGQDAQVVLFVGRIQPLKAPDVLIRAVARLVEREPARRETLRLIVIGSASGPDAGWSDTLAPLAAELGVGDVVEFRPHAERSELFRYYCASDVVGVPSYSESFGLVALEAQACGRPVVATDVGGLRHAVRDGHTGRLVAGHDADDWADMLAEVLDHPAERARLGANAAAHASRFSWSTTAAATLEAYGDALRAARRRSFITGAWFERGR</sequence>
<dbReference type="NCBIfam" id="TIGR03449">
    <property type="entry name" value="mycothiol_MshA"/>
    <property type="match status" value="1"/>
</dbReference>
<evidence type="ECO:0000256" key="8">
    <source>
        <dbReference type="NCBIfam" id="TIGR03449"/>
    </source>
</evidence>
<reference evidence="12" key="1">
    <citation type="submission" date="2016-10" db="EMBL/GenBank/DDBJ databases">
        <authorList>
            <person name="Varghese N."/>
            <person name="Submissions S."/>
        </authorList>
    </citation>
    <scope>NUCLEOTIDE SEQUENCE [LARGE SCALE GENOMIC DNA]</scope>
    <source>
        <strain evidence="12">CGMCC 4.6856</strain>
    </source>
</reference>
<dbReference type="Proteomes" id="UP000198504">
    <property type="component" value="Unassembled WGS sequence"/>
</dbReference>
<evidence type="ECO:0000313" key="12">
    <source>
        <dbReference type="Proteomes" id="UP000198504"/>
    </source>
</evidence>
<dbReference type="STRING" id="1036181.SAMN05421756_107232"/>
<dbReference type="GO" id="GO:0008375">
    <property type="term" value="F:acetylglucosaminyltransferase activity"/>
    <property type="evidence" value="ECO:0007669"/>
    <property type="project" value="InterPro"/>
</dbReference>
<dbReference type="Gene3D" id="3.40.50.2000">
    <property type="entry name" value="Glycogen Phosphorylase B"/>
    <property type="match status" value="2"/>
</dbReference>
<keyword evidence="12" id="KW-1185">Reference proteome</keyword>
<comment type="catalytic activity">
    <reaction evidence="7">
        <text>1D-myo-inositol 3-phosphate + UDP-N-acetyl-alpha-D-glucosamine = 1D-myo-inositol 2-acetamido-2-deoxy-alpha-D-glucopyranoside 3-phosphate + UDP + H(+)</text>
        <dbReference type="Rhea" id="RHEA:26188"/>
        <dbReference type="ChEBI" id="CHEBI:15378"/>
        <dbReference type="ChEBI" id="CHEBI:57705"/>
        <dbReference type="ChEBI" id="CHEBI:58223"/>
        <dbReference type="ChEBI" id="CHEBI:58401"/>
        <dbReference type="ChEBI" id="CHEBI:58892"/>
        <dbReference type="EC" id="2.4.1.250"/>
    </reaction>
</comment>
<evidence type="ECO:0000256" key="6">
    <source>
        <dbReference type="ARBA" id="ARBA00022842"/>
    </source>
</evidence>
<gene>
    <name evidence="11" type="ORF">SAMN05421756_107232</name>
</gene>
<keyword evidence="3" id="KW-0328">Glycosyltransferase</keyword>
<feature type="domain" description="Glycosyl transferase family 1" evidence="9">
    <location>
        <begin position="213"/>
        <end position="387"/>
    </location>
</feature>
<dbReference type="SUPFAM" id="SSF53756">
    <property type="entry name" value="UDP-Glycosyltransferase/glycogen phosphorylase"/>
    <property type="match status" value="1"/>
</dbReference>
<dbReference type="Pfam" id="PF13579">
    <property type="entry name" value="Glyco_trans_4_4"/>
    <property type="match status" value="1"/>
</dbReference>
<evidence type="ECO:0000259" key="9">
    <source>
        <dbReference type="Pfam" id="PF00534"/>
    </source>
</evidence>
<protein>
    <recommendedName>
        <fullName evidence="2 8">D-inositol-3-phosphate glycosyltransferase</fullName>
        <ecNumber evidence="2 8">2.4.1.250</ecNumber>
    </recommendedName>
</protein>
<dbReference type="InterPro" id="IPR028098">
    <property type="entry name" value="Glyco_trans_4-like_N"/>
</dbReference>
<accession>A0A1H9KIX4</accession>
<dbReference type="GO" id="GO:0102710">
    <property type="term" value="F:D-inositol-3-phosphate glycosyltransferase activity"/>
    <property type="evidence" value="ECO:0007669"/>
    <property type="project" value="UniProtKB-EC"/>
</dbReference>
<dbReference type="PANTHER" id="PTHR45947">
    <property type="entry name" value="SULFOQUINOVOSYL TRANSFERASE SQD2"/>
    <property type="match status" value="1"/>
</dbReference>